<evidence type="ECO:0000313" key="4">
    <source>
        <dbReference type="EMBL" id="CAD9825428.1"/>
    </source>
</evidence>
<dbReference type="GO" id="GO:0051999">
    <property type="term" value="P:mannosyl-inositol phosphorylceramide biosynthetic process"/>
    <property type="evidence" value="ECO:0007669"/>
    <property type="project" value="TreeGrafter"/>
</dbReference>
<evidence type="ECO:0000256" key="1">
    <source>
        <dbReference type="ARBA" id="ARBA00022679"/>
    </source>
</evidence>
<gene>
    <name evidence="4" type="ORF">ASEP1449_LOCUS17262</name>
</gene>
<keyword evidence="3" id="KW-0472">Membrane</keyword>
<dbReference type="Gene3D" id="3.90.550.20">
    <property type="match status" value="1"/>
</dbReference>
<keyword evidence="1" id="KW-0808">Transferase</keyword>
<dbReference type="SUPFAM" id="SSF53448">
    <property type="entry name" value="Nucleotide-diphospho-sugar transferases"/>
    <property type="match status" value="1"/>
</dbReference>
<proteinExistence type="predicted"/>
<dbReference type="EMBL" id="HBHQ01025567">
    <property type="protein sequence ID" value="CAD9825428.1"/>
    <property type="molecule type" value="Transcribed_RNA"/>
</dbReference>
<evidence type="ECO:0008006" key="5">
    <source>
        <dbReference type="Google" id="ProtNLM"/>
    </source>
</evidence>
<feature type="region of interest" description="Disordered" evidence="2">
    <location>
        <begin position="194"/>
        <end position="218"/>
    </location>
</feature>
<dbReference type="InterPro" id="IPR051706">
    <property type="entry name" value="Glycosyltransferase_domain"/>
</dbReference>
<dbReference type="InterPro" id="IPR007577">
    <property type="entry name" value="GlycoTrfase_DXD_sugar-bd_CS"/>
</dbReference>
<dbReference type="GO" id="GO:0000030">
    <property type="term" value="F:mannosyltransferase activity"/>
    <property type="evidence" value="ECO:0007669"/>
    <property type="project" value="TreeGrafter"/>
</dbReference>
<organism evidence="4">
    <name type="scientific">Attheya septentrionalis</name>
    <dbReference type="NCBI Taxonomy" id="420275"/>
    <lineage>
        <taxon>Eukaryota</taxon>
        <taxon>Sar</taxon>
        <taxon>Stramenopiles</taxon>
        <taxon>Ochrophyta</taxon>
        <taxon>Bacillariophyta</taxon>
        <taxon>Coscinodiscophyceae</taxon>
        <taxon>Chaetocerotophycidae</taxon>
        <taxon>Chaetocerotales</taxon>
        <taxon>Attheyaceae</taxon>
        <taxon>Attheya</taxon>
    </lineage>
</organism>
<keyword evidence="3" id="KW-1133">Transmembrane helix</keyword>
<name>A0A7S2XT22_9STRA</name>
<sequence length="893" mass="100730">MWPIRQSETRRRKDIKVESDCSCSIHDATHDSFSRINDTTVEKKRFPKKRSRTYFCSQKQRSFSRLPLCRRLRALSRVQASCALVVIIFVFRPIMGTLFGKNSIHGGLLGILVDYQLRWYVMKKTLRKRQAKLDDMGVHLPDPPNMGRKKFPLLPNVAIGGMVIQSVEQATILREMEVSADIYEKTCLKLHLPSNKNSGDDMTKLPNDQRQNTSSSHLQSIPKVILQPSYIEWNQNQKRNLDNFHIISIEEAEMQKTVHMHCPELQALYNTIESRQTLIDIWSICSLYRYGGVYLSESNQRIDRDIASTLKTFVDEHDLDSINTSNTKVTTRACASPVGYLIVDRYSKNMSESALAQTTPRIGMLAVSPRHPSLLCAMKKLAVPRAKLNIAELLLESLGHATFDNAASVSGSWMWSRRQKGVCDNVTMLPGTVSSMKSSSKDFDKINRADSIFMRVRNANSLSLNGVFLQEGAAKYDVSITERSGTSKPAQTPKLSLGDQLVALGSVPSWLCNRCLKTVLFGSFDKCTLVCSRRYQDVICSMGQSPPKKKTVVDLDVTIRCEDSGGGDKRFIPRIIHQTWFEEPTALRYPQLVRLQNSWRASGWEYRFYTDDIARKYVLSNYPSRFVDAFDALIPGAFKADFFRYLVLLKDGGVYADVDIMLGTNLDTFVPPSMDFFVPLDLVGEYAGENFCLWNGLIGSAPGHPYMVTAVERLLNLILDRADVFDLQRQACIQNGRNVEIWKILVEPVLHLSGPCALGASVNDAIGRNSFSRFDVGWMKKSRESIAEAYSPSKPGTGDTMILVADKSDLGAFRHSDPERNIIVATTDLSGLSKAPLEPSYIGQLQKKEGRVRHTEKVHYSATNSDYWVWGTRGVYKDNMVNNEEIQLNVSYL</sequence>
<feature type="transmembrane region" description="Helical" evidence="3">
    <location>
        <begin position="74"/>
        <end position="91"/>
    </location>
</feature>
<reference evidence="4" key="1">
    <citation type="submission" date="2021-01" db="EMBL/GenBank/DDBJ databases">
        <authorList>
            <person name="Corre E."/>
            <person name="Pelletier E."/>
            <person name="Niang G."/>
            <person name="Scheremetjew M."/>
            <person name="Finn R."/>
            <person name="Kale V."/>
            <person name="Holt S."/>
            <person name="Cochrane G."/>
            <person name="Meng A."/>
            <person name="Brown T."/>
            <person name="Cohen L."/>
        </authorList>
    </citation>
    <scope>NUCLEOTIDE SEQUENCE</scope>
    <source>
        <strain evidence="4">CCMP2084</strain>
    </source>
</reference>
<accession>A0A7S2XT22</accession>
<evidence type="ECO:0000256" key="3">
    <source>
        <dbReference type="SAM" id="Phobius"/>
    </source>
</evidence>
<protein>
    <recommendedName>
        <fullName evidence="5">Alpha 1,4-glycosyltransferase domain-containing protein</fullName>
    </recommendedName>
</protein>
<dbReference type="Pfam" id="PF04488">
    <property type="entry name" value="Gly_transf_sug"/>
    <property type="match status" value="1"/>
</dbReference>
<dbReference type="PANTHER" id="PTHR32385:SF15">
    <property type="entry name" value="INOSITOL PHOSPHOCERAMIDE MANNOSYLTRANSFERASE 1"/>
    <property type="match status" value="1"/>
</dbReference>
<feature type="compositionally biased region" description="Polar residues" evidence="2">
    <location>
        <begin position="206"/>
        <end position="218"/>
    </location>
</feature>
<dbReference type="AlphaFoldDB" id="A0A7S2XT22"/>
<dbReference type="GO" id="GO:0016020">
    <property type="term" value="C:membrane"/>
    <property type="evidence" value="ECO:0007669"/>
    <property type="project" value="GOC"/>
</dbReference>
<dbReference type="PANTHER" id="PTHR32385">
    <property type="entry name" value="MANNOSYL PHOSPHORYLINOSITOL CERAMIDE SYNTHASE"/>
    <property type="match status" value="1"/>
</dbReference>
<evidence type="ECO:0000256" key="2">
    <source>
        <dbReference type="SAM" id="MobiDB-lite"/>
    </source>
</evidence>
<dbReference type="InterPro" id="IPR029044">
    <property type="entry name" value="Nucleotide-diphossugar_trans"/>
</dbReference>
<keyword evidence="3" id="KW-0812">Transmembrane</keyword>